<dbReference type="RefSeq" id="WP_344106454.1">
    <property type="nucleotide sequence ID" value="NZ_BAAANL010000012.1"/>
</dbReference>
<comment type="caution">
    <text evidence="1">The sequence shown here is derived from an EMBL/GenBank/DDBJ whole genome shotgun (WGS) entry which is preliminary data.</text>
</comment>
<evidence type="ECO:0000313" key="2">
    <source>
        <dbReference type="Proteomes" id="UP001501094"/>
    </source>
</evidence>
<dbReference type="Proteomes" id="UP001501094">
    <property type="component" value="Unassembled WGS sequence"/>
</dbReference>
<protein>
    <recommendedName>
        <fullName evidence="3">DUF559 domain-containing protein</fullName>
    </recommendedName>
</protein>
<evidence type="ECO:0000313" key="1">
    <source>
        <dbReference type="EMBL" id="GAA1876011.1"/>
    </source>
</evidence>
<keyword evidence="2" id="KW-1185">Reference proteome</keyword>
<dbReference type="EMBL" id="BAAANL010000012">
    <property type="protein sequence ID" value="GAA1876011.1"/>
    <property type="molecule type" value="Genomic_DNA"/>
</dbReference>
<proteinExistence type="predicted"/>
<accession>A0ABP4ZXD7</accession>
<evidence type="ECO:0008006" key="3">
    <source>
        <dbReference type="Google" id="ProtNLM"/>
    </source>
</evidence>
<sequence>MGRVPEVPRGLLAVAREQLGLVNVSQCEAHGVTDHRRRRLVALGGWKRLAHGVYDTGQADLSRHPLDAARRRKVWLGQLARPRGAILGAGALVAAGVAGVPADFVVEMAFPGRSHYRSRAGIKVRQIEVGPHVTMFGGIRAVTLDLALAQAAGSLARGEWLACADNAVRRGLVDPELGEVRHHMKRLRMPQALRDLANLVDSRAESPIESRARLRCIDAGLVPDDLQREVFDGAGRFLGRYDLAWRLGKDRWLLVEIDSSEFHGTDEQLHHDATRQNRLIASGDHLILRYRRRHLRHDAMVREIEAVLKRERWTPRDTPPPSG</sequence>
<name>A0ABP4ZXD7_9MICO</name>
<gene>
    <name evidence="1" type="ORF">GCM10009751_39650</name>
</gene>
<reference evidence="2" key="1">
    <citation type="journal article" date="2019" name="Int. J. Syst. Evol. Microbiol.">
        <title>The Global Catalogue of Microorganisms (GCM) 10K type strain sequencing project: providing services to taxonomists for standard genome sequencing and annotation.</title>
        <authorList>
            <consortium name="The Broad Institute Genomics Platform"/>
            <consortium name="The Broad Institute Genome Sequencing Center for Infectious Disease"/>
            <person name="Wu L."/>
            <person name="Ma J."/>
        </authorList>
    </citation>
    <scope>NUCLEOTIDE SEQUENCE [LARGE SCALE GENOMIC DNA]</scope>
    <source>
        <strain evidence="2">JCM 14326</strain>
    </source>
</reference>
<organism evidence="1 2">
    <name type="scientific">Myceligenerans crystallogenes</name>
    <dbReference type="NCBI Taxonomy" id="316335"/>
    <lineage>
        <taxon>Bacteria</taxon>
        <taxon>Bacillati</taxon>
        <taxon>Actinomycetota</taxon>
        <taxon>Actinomycetes</taxon>
        <taxon>Micrococcales</taxon>
        <taxon>Promicromonosporaceae</taxon>
        <taxon>Myceligenerans</taxon>
    </lineage>
</organism>